<dbReference type="EMBL" id="AAFI02000005">
    <property type="protein sequence ID" value="EAL72391.1"/>
    <property type="molecule type" value="Genomic_DNA"/>
</dbReference>
<organism evidence="1 2">
    <name type="scientific">Dictyostelium discoideum</name>
    <name type="common">Social amoeba</name>
    <dbReference type="NCBI Taxonomy" id="44689"/>
    <lineage>
        <taxon>Eukaryota</taxon>
        <taxon>Amoebozoa</taxon>
        <taxon>Evosea</taxon>
        <taxon>Eumycetozoa</taxon>
        <taxon>Dictyostelia</taxon>
        <taxon>Dictyosteliales</taxon>
        <taxon>Dictyosteliaceae</taxon>
        <taxon>Dictyostelium</taxon>
    </lineage>
</organism>
<dbReference type="VEuPathDB" id="AmoebaDB:DDB_G0270082"/>
<dbReference type="SMR" id="Q55CF2"/>
<evidence type="ECO:0000313" key="1">
    <source>
        <dbReference type="EMBL" id="EAL72391.1"/>
    </source>
</evidence>
<dbReference type="PaxDb" id="44689-DDB0190792"/>
<dbReference type="Proteomes" id="UP000002195">
    <property type="component" value="Unassembled WGS sequence"/>
</dbReference>
<sequence>MNDAEKEKLLIKLNKIHEVIDKRILNLNDEIEIQIKLIQDNKNQLQTTTQDIVKNETES</sequence>
<protein>
    <submittedName>
        <fullName evidence="1">Uncharacterized protein</fullName>
    </submittedName>
</protein>
<evidence type="ECO:0000313" key="2">
    <source>
        <dbReference type="Proteomes" id="UP000002195"/>
    </source>
</evidence>
<reference evidence="1 2" key="1">
    <citation type="journal article" date="2005" name="Nature">
        <title>The genome of the social amoeba Dictyostelium discoideum.</title>
        <authorList>
            <consortium name="The Dictyostelium discoideum Sequencing Consortium"/>
            <person name="Eichinger L."/>
            <person name="Pachebat J.A."/>
            <person name="Glockner G."/>
            <person name="Rajandream M.A."/>
            <person name="Sucgang R."/>
            <person name="Berriman M."/>
            <person name="Song J."/>
            <person name="Olsen R."/>
            <person name="Szafranski K."/>
            <person name="Xu Q."/>
            <person name="Tunggal B."/>
            <person name="Kummerfeld S."/>
            <person name="Madera M."/>
            <person name="Konfortov B.A."/>
            <person name="Rivero F."/>
            <person name="Bankier A.T."/>
            <person name="Lehmann R."/>
            <person name="Hamlin N."/>
            <person name="Davies R."/>
            <person name="Gaudet P."/>
            <person name="Fey P."/>
            <person name="Pilcher K."/>
            <person name="Chen G."/>
            <person name="Saunders D."/>
            <person name="Sodergren E."/>
            <person name="Davis P."/>
            <person name="Kerhornou A."/>
            <person name="Nie X."/>
            <person name="Hall N."/>
            <person name="Anjard C."/>
            <person name="Hemphill L."/>
            <person name="Bason N."/>
            <person name="Farbrother P."/>
            <person name="Desany B."/>
            <person name="Just E."/>
            <person name="Morio T."/>
            <person name="Rost R."/>
            <person name="Churcher C."/>
            <person name="Cooper J."/>
            <person name="Haydock S."/>
            <person name="van Driessche N."/>
            <person name="Cronin A."/>
            <person name="Goodhead I."/>
            <person name="Muzny D."/>
            <person name="Mourier T."/>
            <person name="Pain A."/>
            <person name="Lu M."/>
            <person name="Harper D."/>
            <person name="Lindsay R."/>
            <person name="Hauser H."/>
            <person name="James K."/>
            <person name="Quiles M."/>
            <person name="Madan Babu M."/>
            <person name="Saito T."/>
            <person name="Buchrieser C."/>
            <person name="Wardroper A."/>
            <person name="Felder M."/>
            <person name="Thangavelu M."/>
            <person name="Johnson D."/>
            <person name="Knights A."/>
            <person name="Loulseged H."/>
            <person name="Mungall K."/>
            <person name="Oliver K."/>
            <person name="Price C."/>
            <person name="Quail M.A."/>
            <person name="Urushihara H."/>
            <person name="Hernandez J."/>
            <person name="Rabbinowitsch E."/>
            <person name="Steffen D."/>
            <person name="Sanders M."/>
            <person name="Ma J."/>
            <person name="Kohara Y."/>
            <person name="Sharp S."/>
            <person name="Simmonds M."/>
            <person name="Spiegler S."/>
            <person name="Tivey A."/>
            <person name="Sugano S."/>
            <person name="White B."/>
            <person name="Walker D."/>
            <person name="Woodward J."/>
            <person name="Winckler T."/>
            <person name="Tanaka Y."/>
            <person name="Shaulsky G."/>
            <person name="Schleicher M."/>
            <person name="Weinstock G."/>
            <person name="Rosenthal A."/>
            <person name="Cox E.C."/>
            <person name="Chisholm R.L."/>
            <person name="Gibbs R."/>
            <person name="Loomis W.F."/>
            <person name="Platzer M."/>
            <person name="Kay R.R."/>
            <person name="Williams J."/>
            <person name="Dear P.H."/>
            <person name="Noegel A.A."/>
            <person name="Barrell B."/>
            <person name="Kuspa A."/>
        </authorList>
    </citation>
    <scope>NUCLEOTIDE SEQUENCE [LARGE SCALE GENOMIC DNA]</scope>
    <source>
        <strain evidence="1 2">AX4</strain>
    </source>
</reference>
<dbReference type="AlphaFoldDB" id="Q55CF2"/>
<gene>
    <name evidence="1" type="ORF">DDB_G0270082</name>
</gene>
<dbReference type="RefSeq" id="XP_646529.1">
    <property type="nucleotide sequence ID" value="XM_641437.1"/>
</dbReference>
<dbReference type="InParanoid" id="Q55CF2"/>
<dbReference type="HOGENOM" id="CLU_2965682_0_0_1"/>
<accession>Q55CF2</accession>
<dbReference type="KEGG" id="ddi:DDB_G0270082"/>
<proteinExistence type="predicted"/>
<keyword evidence="2" id="KW-1185">Reference proteome</keyword>
<dbReference type="GeneID" id="8617493"/>
<comment type="caution">
    <text evidence="1">The sequence shown here is derived from an EMBL/GenBank/DDBJ whole genome shotgun (WGS) entry which is preliminary data.</text>
</comment>
<name>Q55CF2_DICDI</name>